<protein>
    <recommendedName>
        <fullName evidence="4">Ubiquitin-like domain-containing protein</fullName>
    </recommendedName>
</protein>
<dbReference type="Proteomes" id="UP000604046">
    <property type="component" value="Unassembled WGS sequence"/>
</dbReference>
<keyword evidence="3" id="KW-1185">Reference proteome</keyword>
<dbReference type="EMBL" id="CAJNDS010001113">
    <property type="protein sequence ID" value="CAE7248257.1"/>
    <property type="molecule type" value="Genomic_DNA"/>
</dbReference>
<accession>A0A812LKT7</accession>
<reference evidence="2" key="1">
    <citation type="submission" date="2021-02" db="EMBL/GenBank/DDBJ databases">
        <authorList>
            <person name="Dougan E. K."/>
            <person name="Rhodes N."/>
            <person name="Thang M."/>
            <person name="Chan C."/>
        </authorList>
    </citation>
    <scope>NUCLEOTIDE SEQUENCE</scope>
</reference>
<evidence type="ECO:0000313" key="2">
    <source>
        <dbReference type="EMBL" id="CAE7248257.1"/>
    </source>
</evidence>
<feature type="region of interest" description="Disordered" evidence="1">
    <location>
        <begin position="250"/>
        <end position="270"/>
    </location>
</feature>
<evidence type="ECO:0000256" key="1">
    <source>
        <dbReference type="SAM" id="MobiDB-lite"/>
    </source>
</evidence>
<dbReference type="AlphaFoldDB" id="A0A812LKT7"/>
<proteinExistence type="predicted"/>
<comment type="caution">
    <text evidence="2">The sequence shown here is derived from an EMBL/GenBank/DDBJ whole genome shotgun (WGS) entry which is preliminary data.</text>
</comment>
<evidence type="ECO:0008006" key="4">
    <source>
        <dbReference type="Google" id="ProtNLM"/>
    </source>
</evidence>
<sequence length="291" mass="33816">MQVFFLNGDSMILDPEEGLAAAKAKVAQRLGVLPRDVKLTCGGEILTEMPAQSVLQDSLCYAATSREPGSVPFETAWEFIRQRWLPVQNERERFDRLRGQWMLKYQALRVIGQWDVQSAWFDLDVERLRLCKEETLFLRAVDQCCESLRAELRALAVDEQGQRELLRDFFLSLDSLGPPDPYRCFCYECCGEAGELDSDGEDYGPPWYNQDHPGGSPSHEYCKWERLRRLLEQQELEDGILIDLPHCRRQTRPPTRRKDRRSGYKVKGTRRSRWKRTYKLESSALVSECDV</sequence>
<evidence type="ECO:0000313" key="3">
    <source>
        <dbReference type="Proteomes" id="UP000604046"/>
    </source>
</evidence>
<organism evidence="2 3">
    <name type="scientific">Symbiodinium natans</name>
    <dbReference type="NCBI Taxonomy" id="878477"/>
    <lineage>
        <taxon>Eukaryota</taxon>
        <taxon>Sar</taxon>
        <taxon>Alveolata</taxon>
        <taxon>Dinophyceae</taxon>
        <taxon>Suessiales</taxon>
        <taxon>Symbiodiniaceae</taxon>
        <taxon>Symbiodinium</taxon>
    </lineage>
</organism>
<name>A0A812LKT7_9DINO</name>
<gene>
    <name evidence="2" type="ORF">SNAT2548_LOCUS11998</name>
</gene>